<dbReference type="RefSeq" id="WP_016443445.1">
    <property type="nucleotide sequence ID" value="NZ_KE150266.1"/>
</dbReference>
<proteinExistence type="predicted"/>
<dbReference type="OrthoDB" id="3252061at2"/>
<evidence type="ECO:0008006" key="4">
    <source>
        <dbReference type="Google" id="ProtNLM"/>
    </source>
</evidence>
<feature type="coiled-coil region" evidence="1">
    <location>
        <begin position="101"/>
        <end position="165"/>
    </location>
</feature>
<keyword evidence="1" id="KW-0175">Coiled coil</keyword>
<sequence length="234" mass="25108">MSDIYSDDLQDAQAGQPIDDVYGPSTVIAALDQIEDLVEIARALPMSASVLVNKAEVLDLLEQARQALPDDLVAADAVVADADAVMGRADSAAESTINEANARANAMVEDARVKADDLAQRSREDAESVRERAAAEAEHLVTKAKEKAEQIVEQARGEAEALIAQENISVQARERAEEIVSSAHQKAVELAEDADQYCADSLETLAIAIDRIAHQTHAGQDAIESRQEARRAGR</sequence>
<evidence type="ECO:0000313" key="3">
    <source>
        <dbReference type="Proteomes" id="UP000014387"/>
    </source>
</evidence>
<dbReference type="EMBL" id="AGWN01000001">
    <property type="protein sequence ID" value="EPD30333.1"/>
    <property type="molecule type" value="Genomic_DNA"/>
</dbReference>
<reference evidence="2 3" key="1">
    <citation type="submission" date="2013-05" db="EMBL/GenBank/DDBJ databases">
        <title>The Genome Sequence of Actinomyces europaeus ACS-120-V-COL10B.</title>
        <authorList>
            <consortium name="The Broad Institute Genomics Platform"/>
            <person name="Earl A."/>
            <person name="Ward D."/>
            <person name="Feldgarden M."/>
            <person name="Gevers D."/>
            <person name="Saerens B."/>
            <person name="Vaneechoutte M."/>
            <person name="Walker B."/>
            <person name="Young S."/>
            <person name="Zeng Q."/>
            <person name="Gargeya S."/>
            <person name="Fitzgerald M."/>
            <person name="Haas B."/>
            <person name="Abouelleil A."/>
            <person name="Allen A.W."/>
            <person name="Alvarado L."/>
            <person name="Arachchi H.M."/>
            <person name="Berlin A.M."/>
            <person name="Chapman S.B."/>
            <person name="Gainer-Dewar J."/>
            <person name="Goldberg J."/>
            <person name="Griggs A."/>
            <person name="Gujja S."/>
            <person name="Hansen M."/>
            <person name="Howarth C."/>
            <person name="Imamovic A."/>
            <person name="Ireland A."/>
            <person name="Larimer J."/>
            <person name="McCowan C."/>
            <person name="Murphy C."/>
            <person name="Pearson M."/>
            <person name="Poon T.W."/>
            <person name="Priest M."/>
            <person name="Roberts A."/>
            <person name="Saif S."/>
            <person name="Shea T."/>
            <person name="Sisk P."/>
            <person name="Sykes S."/>
            <person name="Wortman J."/>
            <person name="Nusbaum C."/>
            <person name="Birren B."/>
        </authorList>
    </citation>
    <scope>NUCLEOTIDE SEQUENCE [LARGE SCALE GENOMIC DNA]</scope>
    <source>
        <strain evidence="2 3">ACS-120-V-Col10b</strain>
    </source>
</reference>
<name>A0A9W5VVX5_9ACTO</name>
<evidence type="ECO:0000313" key="2">
    <source>
        <dbReference type="EMBL" id="EPD30333.1"/>
    </source>
</evidence>
<dbReference type="Proteomes" id="UP000014387">
    <property type="component" value="Unassembled WGS sequence"/>
</dbReference>
<evidence type="ECO:0000256" key="1">
    <source>
        <dbReference type="SAM" id="Coils"/>
    </source>
</evidence>
<comment type="caution">
    <text evidence="2">The sequence shown here is derived from an EMBL/GenBank/DDBJ whole genome shotgun (WGS) entry which is preliminary data.</text>
</comment>
<protein>
    <recommendedName>
        <fullName evidence="4">ATP synthase F0, B subunit</fullName>
    </recommendedName>
</protein>
<dbReference type="AlphaFoldDB" id="A0A9W5VVX5"/>
<organism evidence="2 3">
    <name type="scientific">Gleimia europaea ACS-120-V-Col10b</name>
    <dbReference type="NCBI Taxonomy" id="883069"/>
    <lineage>
        <taxon>Bacteria</taxon>
        <taxon>Bacillati</taxon>
        <taxon>Actinomycetota</taxon>
        <taxon>Actinomycetes</taxon>
        <taxon>Actinomycetales</taxon>
        <taxon>Actinomycetaceae</taxon>
        <taxon>Gleimia</taxon>
    </lineage>
</organism>
<gene>
    <name evidence="2" type="ORF">HMPREF9238_00070</name>
</gene>
<accession>A0A9W5VVX5</accession>
<keyword evidence="3" id="KW-1185">Reference proteome</keyword>